<organism evidence="1">
    <name type="scientific">marine sediment metagenome</name>
    <dbReference type="NCBI Taxonomy" id="412755"/>
    <lineage>
        <taxon>unclassified sequences</taxon>
        <taxon>metagenomes</taxon>
        <taxon>ecological metagenomes</taxon>
    </lineage>
</organism>
<feature type="non-terminal residue" evidence="1">
    <location>
        <position position="1"/>
    </location>
</feature>
<evidence type="ECO:0000313" key="1">
    <source>
        <dbReference type="EMBL" id="KKK65896.1"/>
    </source>
</evidence>
<name>A0A0F9A129_9ZZZZ</name>
<sequence length="123" mass="13993">PGERMANVASWLYCLWMGKHWAGMVSVMRPLFEVGEEVMLVSKSEPAANGSYLVTEVLHHAFHGCCPYGYRLDIDPIQNEPDGYFYAGWCQCALRKKPESGDSFESFMDELKQPIKQPVMVEK</sequence>
<gene>
    <name evidence="1" type="ORF">LCGC14_2969500</name>
</gene>
<proteinExistence type="predicted"/>
<protein>
    <submittedName>
        <fullName evidence="1">Uncharacterized protein</fullName>
    </submittedName>
</protein>
<dbReference type="EMBL" id="LAZR01060338">
    <property type="protein sequence ID" value="KKK65896.1"/>
    <property type="molecule type" value="Genomic_DNA"/>
</dbReference>
<reference evidence="1" key="1">
    <citation type="journal article" date="2015" name="Nature">
        <title>Complex archaea that bridge the gap between prokaryotes and eukaryotes.</title>
        <authorList>
            <person name="Spang A."/>
            <person name="Saw J.H."/>
            <person name="Jorgensen S.L."/>
            <person name="Zaremba-Niedzwiedzka K."/>
            <person name="Martijn J."/>
            <person name="Lind A.E."/>
            <person name="van Eijk R."/>
            <person name="Schleper C."/>
            <person name="Guy L."/>
            <person name="Ettema T.J."/>
        </authorList>
    </citation>
    <scope>NUCLEOTIDE SEQUENCE</scope>
</reference>
<accession>A0A0F9A129</accession>
<dbReference type="AlphaFoldDB" id="A0A0F9A129"/>
<comment type="caution">
    <text evidence="1">The sequence shown here is derived from an EMBL/GenBank/DDBJ whole genome shotgun (WGS) entry which is preliminary data.</text>
</comment>